<evidence type="ECO:0000313" key="7">
    <source>
        <dbReference type="Proteomes" id="UP000276254"/>
    </source>
</evidence>
<accession>A0A494TQF3</accession>
<name>A0A494TQF3_SPHPE</name>
<evidence type="ECO:0000259" key="5">
    <source>
        <dbReference type="Pfam" id="PF00496"/>
    </source>
</evidence>
<dbReference type="Proteomes" id="UP000276254">
    <property type="component" value="Chromosome"/>
</dbReference>
<proteinExistence type="inferred from homology"/>
<dbReference type="PANTHER" id="PTHR30290:SF10">
    <property type="entry name" value="PERIPLASMIC OLIGOPEPTIDE-BINDING PROTEIN-RELATED"/>
    <property type="match status" value="1"/>
</dbReference>
<dbReference type="Gene3D" id="3.10.105.10">
    <property type="entry name" value="Dipeptide-binding Protein, Domain 3"/>
    <property type="match status" value="1"/>
</dbReference>
<dbReference type="RefSeq" id="WP_121154534.1">
    <property type="nucleotide sequence ID" value="NZ_CP032829.1"/>
</dbReference>
<gene>
    <name evidence="6" type="ORF">D3Y57_17115</name>
</gene>
<dbReference type="KEGG" id="spha:D3Y57_17115"/>
<reference evidence="6 7" key="1">
    <citation type="submission" date="2018-09" db="EMBL/GenBank/DDBJ databases">
        <title>Sphingomonas peninsula sp. nov., isolated from fildes peninsula, Antarctic soil.</title>
        <authorList>
            <person name="Yingchao G."/>
        </authorList>
    </citation>
    <scope>NUCLEOTIDE SEQUENCE [LARGE SCALE GENOMIC DNA]</scope>
    <source>
        <strain evidence="6 7">YZ-8</strain>
    </source>
</reference>
<dbReference type="EMBL" id="CP032829">
    <property type="protein sequence ID" value="AYJ87335.1"/>
    <property type="molecule type" value="Genomic_DNA"/>
</dbReference>
<dbReference type="SUPFAM" id="SSF53850">
    <property type="entry name" value="Periplasmic binding protein-like II"/>
    <property type="match status" value="1"/>
</dbReference>
<dbReference type="GO" id="GO:1904680">
    <property type="term" value="F:peptide transmembrane transporter activity"/>
    <property type="evidence" value="ECO:0007669"/>
    <property type="project" value="TreeGrafter"/>
</dbReference>
<keyword evidence="4" id="KW-0732">Signal</keyword>
<organism evidence="6 7">
    <name type="scientific">Sphingomonas paeninsulae</name>
    <dbReference type="NCBI Taxonomy" id="2319844"/>
    <lineage>
        <taxon>Bacteria</taxon>
        <taxon>Pseudomonadati</taxon>
        <taxon>Pseudomonadota</taxon>
        <taxon>Alphaproteobacteria</taxon>
        <taxon>Sphingomonadales</taxon>
        <taxon>Sphingomonadaceae</taxon>
        <taxon>Sphingomonas</taxon>
    </lineage>
</organism>
<dbReference type="InterPro" id="IPR000914">
    <property type="entry name" value="SBP_5_dom"/>
</dbReference>
<feature type="domain" description="Solute-binding protein family 5" evidence="5">
    <location>
        <begin position="72"/>
        <end position="326"/>
    </location>
</feature>
<evidence type="ECO:0000256" key="2">
    <source>
        <dbReference type="ARBA" id="ARBA00005695"/>
    </source>
</evidence>
<keyword evidence="3" id="KW-0813">Transport</keyword>
<evidence type="ECO:0000256" key="3">
    <source>
        <dbReference type="ARBA" id="ARBA00022448"/>
    </source>
</evidence>
<dbReference type="InterPro" id="IPR039424">
    <property type="entry name" value="SBP_5"/>
</dbReference>
<protein>
    <submittedName>
        <fullName evidence="6">ABC transporter substrate-binding protein</fullName>
    </submittedName>
</protein>
<dbReference type="GO" id="GO:0030313">
    <property type="term" value="C:cell envelope"/>
    <property type="evidence" value="ECO:0007669"/>
    <property type="project" value="UniProtKB-SubCell"/>
</dbReference>
<dbReference type="PANTHER" id="PTHR30290">
    <property type="entry name" value="PERIPLASMIC BINDING COMPONENT OF ABC TRANSPORTER"/>
    <property type="match status" value="1"/>
</dbReference>
<comment type="subcellular location">
    <subcellularLocation>
        <location evidence="1">Periplasm</location>
    </subcellularLocation>
</comment>
<dbReference type="GO" id="GO:0015833">
    <property type="term" value="P:peptide transport"/>
    <property type="evidence" value="ECO:0007669"/>
    <property type="project" value="TreeGrafter"/>
</dbReference>
<evidence type="ECO:0000256" key="4">
    <source>
        <dbReference type="ARBA" id="ARBA00022729"/>
    </source>
</evidence>
<sequence>MIAKRTIHAALLIACLTLNGCGRRGADDVLVASVIGTAPRIADPDRTLLTGPDAELIRTTRQGLVAFDANGQVEPALAESWTFTKDGLSAIFRLRRLRWANGGEVTGSEVAASLNRAIAPGSHNALKPLLAAIDTVVGMTDHVVEIRLKAPRPNLLELLAQPELAIRNRGSGTGPWVMADNEHDAIILHSVKDDNDPETDVVTPPPIAKVVMRGERAGIAVARFMAQRGGFVTGGTLGDWPIAQAAQLRSGMIRFDPAEGLFGLAVVPEIAMMQDAGMRAALSMAIDRDTLVAGFGIARWRAIDRLLPAQLDSAQPPVSPSWSAAALTDRQAEARRRITAWVATHGTPAPLRIALPKGPGMKILFARITADWRAVGLDAVRVDHDASNADLRLIDEVAPNASANWYLTRTGCGAGLPCAATADAALKASRIAPDLVHRSIEIATADAAAAEGAAYIPLAWPVRWSLVDFALTGFHENSFAVHPLAELRLQRN</sequence>
<evidence type="ECO:0000256" key="1">
    <source>
        <dbReference type="ARBA" id="ARBA00004418"/>
    </source>
</evidence>
<evidence type="ECO:0000313" key="6">
    <source>
        <dbReference type="EMBL" id="AYJ87335.1"/>
    </source>
</evidence>
<dbReference type="Gene3D" id="3.90.76.10">
    <property type="entry name" value="Dipeptide-binding Protein, Domain 1"/>
    <property type="match status" value="1"/>
</dbReference>
<dbReference type="AlphaFoldDB" id="A0A494TQF3"/>
<keyword evidence="7" id="KW-1185">Reference proteome</keyword>
<comment type="similarity">
    <text evidence="2">Belongs to the bacterial solute-binding protein 5 family.</text>
</comment>
<dbReference type="OrthoDB" id="9803988at2"/>
<dbReference type="Pfam" id="PF00496">
    <property type="entry name" value="SBP_bac_5"/>
    <property type="match status" value="1"/>
</dbReference>